<evidence type="ECO:0000259" key="3">
    <source>
        <dbReference type="Pfam" id="PF13579"/>
    </source>
</evidence>
<gene>
    <name evidence="4" type="ORF">WG925_26280</name>
</gene>
<reference evidence="4 5" key="1">
    <citation type="submission" date="2024-03" db="EMBL/GenBank/DDBJ databases">
        <title>Draft genome sequence of Pseudonocardia carboxydivorans JCM 14827.</title>
        <authorList>
            <person name="Duangmal K."/>
        </authorList>
    </citation>
    <scope>NUCLEOTIDE SEQUENCE [LARGE SCALE GENOMIC DNA]</scope>
    <source>
        <strain evidence="4 5">JCM 14827</strain>
    </source>
</reference>
<dbReference type="EC" id="2.4.-.-" evidence="4"/>
<keyword evidence="1 4" id="KW-0328">Glycosyltransferase</keyword>
<evidence type="ECO:0000256" key="2">
    <source>
        <dbReference type="ARBA" id="ARBA00022679"/>
    </source>
</evidence>
<organism evidence="4 5">
    <name type="scientific">Pseudonocardia alni subsp. carboxydivorans</name>
    <dbReference type="NCBI Taxonomy" id="415010"/>
    <lineage>
        <taxon>Bacteria</taxon>
        <taxon>Bacillati</taxon>
        <taxon>Actinomycetota</taxon>
        <taxon>Actinomycetes</taxon>
        <taxon>Pseudonocardiales</taxon>
        <taxon>Pseudonocardiaceae</taxon>
        <taxon>Pseudonocardia</taxon>
    </lineage>
</organism>
<comment type="caution">
    <text evidence="4">The sequence shown here is derived from an EMBL/GenBank/DDBJ whole genome shotgun (WGS) entry which is preliminary data.</text>
</comment>
<dbReference type="RefSeq" id="WP_346103984.1">
    <property type="nucleotide sequence ID" value="NZ_BAAAOD010000028.1"/>
</dbReference>
<dbReference type="PANTHER" id="PTHR45947:SF3">
    <property type="entry name" value="SULFOQUINOVOSYL TRANSFERASE SQD2"/>
    <property type="match status" value="1"/>
</dbReference>
<dbReference type="Gene3D" id="3.40.50.2000">
    <property type="entry name" value="Glycogen Phosphorylase B"/>
    <property type="match status" value="2"/>
</dbReference>
<sequence length="371" mass="38209">MRVLHVAQPTVAGVHSYVLGAAVNQLGRGWDVRVACPSDGLLGRDVAAAGVPHAVWEAGRSPGLSVPREVHSLGRLVAEIAPDVLHLHSAKAGLAGRLAVRGAVPTLYQPHGWSWLAADGLQARAALLWERSATRWSACVVACGEGEAAQGRAAGVPGPITVVRNGVDLGRFRPAGPAGRRDARRALGLPHAAPIAVCPGRLTRQKGQDVLLAAWGAVRERVPDARLVLVGGGDDAQIGAAANGTPGVERFGPTAEISRFYAAADVVVLPSRWEGLSLSAIEALAAGRSLVASDVPGLTELVPHAVGALVAANAPGELAEAVADRLLDPGLAGREGLAAAEWARGFDITRTWAGLAELTGRTARVNARRAP</sequence>
<evidence type="ECO:0000313" key="4">
    <source>
        <dbReference type="EMBL" id="MEK6467259.1"/>
    </source>
</evidence>
<evidence type="ECO:0000313" key="5">
    <source>
        <dbReference type="Proteomes" id="UP001367513"/>
    </source>
</evidence>
<dbReference type="GO" id="GO:0016757">
    <property type="term" value="F:glycosyltransferase activity"/>
    <property type="evidence" value="ECO:0007669"/>
    <property type="project" value="UniProtKB-KW"/>
</dbReference>
<dbReference type="InterPro" id="IPR050194">
    <property type="entry name" value="Glycosyltransferase_grp1"/>
</dbReference>
<keyword evidence="2 4" id="KW-0808">Transferase</keyword>
<dbReference type="SUPFAM" id="SSF53756">
    <property type="entry name" value="UDP-Glycosyltransferase/glycogen phosphorylase"/>
    <property type="match status" value="1"/>
</dbReference>
<dbReference type="Proteomes" id="UP001367513">
    <property type="component" value="Unassembled WGS sequence"/>
</dbReference>
<proteinExistence type="predicted"/>
<evidence type="ECO:0000256" key="1">
    <source>
        <dbReference type="ARBA" id="ARBA00022676"/>
    </source>
</evidence>
<dbReference type="PANTHER" id="PTHR45947">
    <property type="entry name" value="SULFOQUINOVOSYL TRANSFERASE SQD2"/>
    <property type="match status" value="1"/>
</dbReference>
<dbReference type="Pfam" id="PF13692">
    <property type="entry name" value="Glyco_trans_1_4"/>
    <property type="match status" value="1"/>
</dbReference>
<protein>
    <submittedName>
        <fullName evidence="4">Glycosyltransferase</fullName>
        <ecNumber evidence="4">2.4.-.-</ecNumber>
    </submittedName>
</protein>
<name>A0ABU9ALF4_PSEA5</name>
<dbReference type="EMBL" id="JBBPIX010000023">
    <property type="protein sequence ID" value="MEK6467259.1"/>
    <property type="molecule type" value="Genomic_DNA"/>
</dbReference>
<dbReference type="InterPro" id="IPR028098">
    <property type="entry name" value="Glyco_trans_4-like_N"/>
</dbReference>
<feature type="domain" description="Glycosyltransferase subfamily 4-like N-terminal" evidence="3">
    <location>
        <begin position="13"/>
        <end position="166"/>
    </location>
</feature>
<dbReference type="Pfam" id="PF13579">
    <property type="entry name" value="Glyco_trans_4_4"/>
    <property type="match status" value="1"/>
</dbReference>
<accession>A0ABU9ALF4</accession>
<keyword evidence="5" id="KW-1185">Reference proteome</keyword>